<dbReference type="CDD" id="cd04301">
    <property type="entry name" value="NAT_SF"/>
    <property type="match status" value="1"/>
</dbReference>
<accession>A0A3D2X6Z6</accession>
<dbReference type="AlphaFoldDB" id="A0A3D2X6Z6"/>
<dbReference type="GO" id="GO:0016747">
    <property type="term" value="F:acyltransferase activity, transferring groups other than amino-acyl groups"/>
    <property type="evidence" value="ECO:0007669"/>
    <property type="project" value="InterPro"/>
</dbReference>
<comment type="caution">
    <text evidence="2">The sequence shown here is derived from an EMBL/GenBank/DDBJ whole genome shotgun (WGS) entry which is preliminary data.</text>
</comment>
<dbReference type="EMBL" id="DPVV01000362">
    <property type="protein sequence ID" value="HCL02891.1"/>
    <property type="molecule type" value="Genomic_DNA"/>
</dbReference>
<organism evidence="2 3">
    <name type="scientific">Lachnoclostridium phytofermentans</name>
    <dbReference type="NCBI Taxonomy" id="66219"/>
    <lineage>
        <taxon>Bacteria</taxon>
        <taxon>Bacillati</taxon>
        <taxon>Bacillota</taxon>
        <taxon>Clostridia</taxon>
        <taxon>Lachnospirales</taxon>
        <taxon>Lachnospiraceae</taxon>
    </lineage>
</organism>
<gene>
    <name evidence="2" type="ORF">DHW61_10855</name>
</gene>
<reference evidence="2 3" key="1">
    <citation type="journal article" date="2018" name="Nat. Biotechnol.">
        <title>A standardized bacterial taxonomy based on genome phylogeny substantially revises the tree of life.</title>
        <authorList>
            <person name="Parks D.H."/>
            <person name="Chuvochina M."/>
            <person name="Waite D.W."/>
            <person name="Rinke C."/>
            <person name="Skarshewski A."/>
            <person name="Chaumeil P.A."/>
            <person name="Hugenholtz P."/>
        </authorList>
    </citation>
    <scope>NUCLEOTIDE SEQUENCE [LARGE SCALE GENOMIC DNA]</scope>
    <source>
        <strain evidence="2">UBA11728</strain>
    </source>
</reference>
<dbReference type="InterPro" id="IPR000182">
    <property type="entry name" value="GNAT_dom"/>
</dbReference>
<protein>
    <recommendedName>
        <fullName evidence="1">N-acetyltransferase domain-containing protein</fullName>
    </recommendedName>
</protein>
<dbReference type="Proteomes" id="UP000262969">
    <property type="component" value="Unassembled WGS sequence"/>
</dbReference>
<dbReference type="PROSITE" id="PS51186">
    <property type="entry name" value="GNAT"/>
    <property type="match status" value="1"/>
</dbReference>
<dbReference type="InterPro" id="IPR016181">
    <property type="entry name" value="Acyl_CoA_acyltransferase"/>
</dbReference>
<feature type="domain" description="N-acetyltransferase" evidence="1">
    <location>
        <begin position="74"/>
        <end position="207"/>
    </location>
</feature>
<sequence>MKHHLIDYAVNNLSNNGKIKISLPDGDLGYQQSALNKGFCATNEKTSVARIDTANINFTLPDGYRIISFDDEEFDVDKYYAAIWKGFDNQRERNEIEIQSMKKREGFDAPYFDRSLRIMVVSPNGDYASHCGMWCIPGSEYAYVEPVFTLPEYRKMGLGKAAVLEGVRRCGKLGAKYALVLSSQQFYYSIGFYPIQNETWWKYTNNQ</sequence>
<dbReference type="SUPFAM" id="SSF55729">
    <property type="entry name" value="Acyl-CoA N-acyltransferases (Nat)"/>
    <property type="match status" value="1"/>
</dbReference>
<evidence type="ECO:0000313" key="3">
    <source>
        <dbReference type="Proteomes" id="UP000262969"/>
    </source>
</evidence>
<evidence type="ECO:0000259" key="1">
    <source>
        <dbReference type="PROSITE" id="PS51186"/>
    </source>
</evidence>
<dbReference type="Gene3D" id="3.40.630.30">
    <property type="match status" value="1"/>
</dbReference>
<dbReference type="Pfam" id="PF00583">
    <property type="entry name" value="Acetyltransf_1"/>
    <property type="match status" value="1"/>
</dbReference>
<proteinExistence type="predicted"/>
<name>A0A3D2X6Z6_9FIRM</name>
<evidence type="ECO:0000313" key="2">
    <source>
        <dbReference type="EMBL" id="HCL02891.1"/>
    </source>
</evidence>